<evidence type="ECO:0000256" key="2">
    <source>
        <dbReference type="ARBA" id="ARBA00012438"/>
    </source>
</evidence>
<dbReference type="SUPFAM" id="SSF55781">
    <property type="entry name" value="GAF domain-like"/>
    <property type="match status" value="1"/>
</dbReference>
<evidence type="ECO:0000256" key="6">
    <source>
        <dbReference type="ARBA" id="ARBA00022777"/>
    </source>
</evidence>
<proteinExistence type="predicted"/>
<evidence type="ECO:0000256" key="5">
    <source>
        <dbReference type="ARBA" id="ARBA00022741"/>
    </source>
</evidence>
<dbReference type="PANTHER" id="PTHR43065:SF10">
    <property type="entry name" value="PEROXIDE STRESS-ACTIVATED HISTIDINE KINASE MAK3"/>
    <property type="match status" value="1"/>
</dbReference>
<dbReference type="CDD" id="cd00082">
    <property type="entry name" value="HisKA"/>
    <property type="match status" value="1"/>
</dbReference>
<keyword evidence="8" id="KW-0902">Two-component regulatory system</keyword>
<dbReference type="InterPro" id="IPR003661">
    <property type="entry name" value="HisK_dim/P_dom"/>
</dbReference>
<evidence type="ECO:0000259" key="10">
    <source>
        <dbReference type="PROSITE" id="PS50112"/>
    </source>
</evidence>
<dbReference type="SMART" id="SM00065">
    <property type="entry name" value="GAF"/>
    <property type="match status" value="1"/>
</dbReference>
<dbReference type="GO" id="GO:0000155">
    <property type="term" value="F:phosphorelay sensor kinase activity"/>
    <property type="evidence" value="ECO:0007669"/>
    <property type="project" value="InterPro"/>
</dbReference>
<organism evidence="12 13">
    <name type="scientific">Eiseniibacteriota bacterium</name>
    <dbReference type="NCBI Taxonomy" id="2212470"/>
    <lineage>
        <taxon>Bacteria</taxon>
        <taxon>Candidatus Eiseniibacteriota</taxon>
    </lineage>
</organism>
<evidence type="ECO:0000256" key="3">
    <source>
        <dbReference type="ARBA" id="ARBA00022553"/>
    </source>
</evidence>
<evidence type="ECO:0000256" key="4">
    <source>
        <dbReference type="ARBA" id="ARBA00022679"/>
    </source>
</evidence>
<dbReference type="CDD" id="cd00130">
    <property type="entry name" value="PAS"/>
    <property type="match status" value="1"/>
</dbReference>
<name>A0A933W8A0_UNCEI</name>
<dbReference type="InterPro" id="IPR029016">
    <property type="entry name" value="GAF-like_dom_sf"/>
</dbReference>
<sequence>MAEANNEALRALLRRVDEVRGLSDRSAHAATVGLADTDVLVHTLAEMVEELERSHRRLIETNVQLVSLREVAGSLTTTQDTSETTRTVTRYLQRAFGFDQVCLLLIDHERGVLTGAWTTGGTGPDATVALEIPIVGDRGSLARAIWLNRTLLHLDCRRHPPTHVPESHPLHEVFARLGSMATVPLQRSQSDGGTASCEHCLLGDASMMAPPGGAAAATWAHDREETQRRCLSCERMPSLGIIGAARGMHAPPLTAADVTLVESIALSVAPMVENARLFQDLRRSQRFQQHVLDSMASALVAFGLRGEVLSFNRAAEDLLGWKESEAIGHTVGEVFGAEGESVLAGTLERGLDVQRQETRLVTREGAVLPVRLTTSALRDDHGTVYGSLATFLDLTPIKRAEEHARQLDRLAALGRFTSSVAHEIRNPLTGITMGVQHLARVVRDDEKQKRNVDFVLSEIKRLDRIVQELFDVTHPRRLDLQPRPLEDTLRRAEQSLEGLLATREVKVAYDLAASLPLVPHDGDQMQQVFINLLKNAAEASSPGSTVTVRAEALTAAGRGKRRHAPQAVIASVTDEGPGIDEATCKTLFEPFFTTKPGGTGLGLYITHDIVKRHGGHLTVQSEPGRGATFRVELPLESYGGKS</sequence>
<dbReference type="SMART" id="SM00086">
    <property type="entry name" value="PAC"/>
    <property type="match status" value="1"/>
</dbReference>
<accession>A0A933W8A0</accession>
<dbReference type="InterPro" id="IPR036890">
    <property type="entry name" value="HATPase_C_sf"/>
</dbReference>
<reference evidence="12" key="1">
    <citation type="submission" date="2020-07" db="EMBL/GenBank/DDBJ databases">
        <title>Huge and variable diversity of episymbiotic CPR bacteria and DPANN archaea in groundwater ecosystems.</title>
        <authorList>
            <person name="He C.Y."/>
            <person name="Keren R."/>
            <person name="Whittaker M."/>
            <person name="Farag I.F."/>
            <person name="Doudna J."/>
            <person name="Cate J.H.D."/>
            <person name="Banfield J.F."/>
        </authorList>
    </citation>
    <scope>NUCLEOTIDE SEQUENCE</scope>
    <source>
        <strain evidence="12">NC_groundwater_1813_Pr3_B-0.1um_71_17</strain>
    </source>
</reference>
<gene>
    <name evidence="12" type="ORF">HZA61_04650</name>
</gene>
<dbReference type="PRINTS" id="PR00344">
    <property type="entry name" value="BCTRLSENSOR"/>
</dbReference>
<dbReference type="PANTHER" id="PTHR43065">
    <property type="entry name" value="SENSOR HISTIDINE KINASE"/>
    <property type="match status" value="1"/>
</dbReference>
<keyword evidence="3" id="KW-0597">Phosphoprotein</keyword>
<dbReference type="InterPro" id="IPR003018">
    <property type="entry name" value="GAF"/>
</dbReference>
<dbReference type="Gene3D" id="1.10.287.130">
    <property type="match status" value="1"/>
</dbReference>
<evidence type="ECO:0000256" key="1">
    <source>
        <dbReference type="ARBA" id="ARBA00000085"/>
    </source>
</evidence>
<dbReference type="InterPro" id="IPR004358">
    <property type="entry name" value="Sig_transdc_His_kin-like_C"/>
</dbReference>
<dbReference type="CDD" id="cd00075">
    <property type="entry name" value="HATPase"/>
    <property type="match status" value="1"/>
</dbReference>
<dbReference type="InterPro" id="IPR000014">
    <property type="entry name" value="PAS"/>
</dbReference>
<dbReference type="InterPro" id="IPR005467">
    <property type="entry name" value="His_kinase_dom"/>
</dbReference>
<feature type="domain" description="Histidine kinase" evidence="9">
    <location>
        <begin position="419"/>
        <end position="637"/>
    </location>
</feature>
<keyword evidence="6" id="KW-0418">Kinase</keyword>
<dbReference type="NCBIfam" id="TIGR00229">
    <property type="entry name" value="sensory_box"/>
    <property type="match status" value="1"/>
</dbReference>
<dbReference type="PROSITE" id="PS50109">
    <property type="entry name" value="HIS_KIN"/>
    <property type="match status" value="1"/>
</dbReference>
<evidence type="ECO:0000256" key="7">
    <source>
        <dbReference type="ARBA" id="ARBA00022840"/>
    </source>
</evidence>
<evidence type="ECO:0000256" key="8">
    <source>
        <dbReference type="ARBA" id="ARBA00023012"/>
    </source>
</evidence>
<evidence type="ECO:0000259" key="11">
    <source>
        <dbReference type="PROSITE" id="PS50113"/>
    </source>
</evidence>
<dbReference type="EC" id="2.7.13.3" evidence="2"/>
<dbReference type="InterPro" id="IPR003594">
    <property type="entry name" value="HATPase_dom"/>
</dbReference>
<protein>
    <recommendedName>
        <fullName evidence="2">histidine kinase</fullName>
        <ecNumber evidence="2">2.7.13.3</ecNumber>
    </recommendedName>
</protein>
<dbReference type="SMART" id="SM00388">
    <property type="entry name" value="HisKA"/>
    <property type="match status" value="1"/>
</dbReference>
<dbReference type="PROSITE" id="PS50112">
    <property type="entry name" value="PAS"/>
    <property type="match status" value="1"/>
</dbReference>
<dbReference type="InterPro" id="IPR013767">
    <property type="entry name" value="PAS_fold"/>
</dbReference>
<feature type="domain" description="PAC" evidence="11">
    <location>
        <begin position="354"/>
        <end position="406"/>
    </location>
</feature>
<dbReference type="SUPFAM" id="SSF55785">
    <property type="entry name" value="PYP-like sensor domain (PAS domain)"/>
    <property type="match status" value="1"/>
</dbReference>
<dbReference type="PROSITE" id="PS50113">
    <property type="entry name" value="PAC"/>
    <property type="match status" value="1"/>
</dbReference>
<dbReference type="Proteomes" id="UP000696931">
    <property type="component" value="Unassembled WGS sequence"/>
</dbReference>
<keyword evidence="5" id="KW-0547">Nucleotide-binding</keyword>
<dbReference type="Gene3D" id="3.30.450.20">
    <property type="entry name" value="PAS domain"/>
    <property type="match status" value="1"/>
</dbReference>
<dbReference type="SUPFAM" id="SSF55874">
    <property type="entry name" value="ATPase domain of HSP90 chaperone/DNA topoisomerase II/histidine kinase"/>
    <property type="match status" value="1"/>
</dbReference>
<dbReference type="Pfam" id="PF02518">
    <property type="entry name" value="HATPase_c"/>
    <property type="match status" value="1"/>
</dbReference>
<dbReference type="GO" id="GO:0005524">
    <property type="term" value="F:ATP binding"/>
    <property type="evidence" value="ECO:0007669"/>
    <property type="project" value="UniProtKB-KW"/>
</dbReference>
<dbReference type="SUPFAM" id="SSF47384">
    <property type="entry name" value="Homodimeric domain of signal transducing histidine kinase"/>
    <property type="match status" value="1"/>
</dbReference>
<keyword evidence="4" id="KW-0808">Transferase</keyword>
<dbReference type="Gene3D" id="3.30.450.40">
    <property type="match status" value="1"/>
</dbReference>
<evidence type="ECO:0000313" key="13">
    <source>
        <dbReference type="Proteomes" id="UP000696931"/>
    </source>
</evidence>
<dbReference type="InterPro" id="IPR036097">
    <property type="entry name" value="HisK_dim/P_sf"/>
</dbReference>
<comment type="catalytic activity">
    <reaction evidence="1">
        <text>ATP + protein L-histidine = ADP + protein N-phospho-L-histidine.</text>
        <dbReference type="EC" id="2.7.13.3"/>
    </reaction>
</comment>
<dbReference type="GO" id="GO:0006355">
    <property type="term" value="P:regulation of DNA-templated transcription"/>
    <property type="evidence" value="ECO:0007669"/>
    <property type="project" value="InterPro"/>
</dbReference>
<dbReference type="Pfam" id="PF00512">
    <property type="entry name" value="HisKA"/>
    <property type="match status" value="1"/>
</dbReference>
<evidence type="ECO:0000259" key="9">
    <source>
        <dbReference type="PROSITE" id="PS50109"/>
    </source>
</evidence>
<dbReference type="InterPro" id="IPR001610">
    <property type="entry name" value="PAC"/>
</dbReference>
<dbReference type="Gene3D" id="3.30.565.10">
    <property type="entry name" value="Histidine kinase-like ATPase, C-terminal domain"/>
    <property type="match status" value="1"/>
</dbReference>
<dbReference type="SMART" id="SM00387">
    <property type="entry name" value="HATPase_c"/>
    <property type="match status" value="1"/>
</dbReference>
<dbReference type="EMBL" id="JACRIW010000034">
    <property type="protein sequence ID" value="MBI5168761.1"/>
    <property type="molecule type" value="Genomic_DNA"/>
</dbReference>
<dbReference type="InterPro" id="IPR000700">
    <property type="entry name" value="PAS-assoc_C"/>
</dbReference>
<dbReference type="Pfam" id="PF00989">
    <property type="entry name" value="PAS"/>
    <property type="match status" value="1"/>
</dbReference>
<keyword evidence="7" id="KW-0067">ATP-binding</keyword>
<feature type="domain" description="PAS" evidence="10">
    <location>
        <begin position="284"/>
        <end position="354"/>
    </location>
</feature>
<dbReference type="AlphaFoldDB" id="A0A933W8A0"/>
<dbReference type="InterPro" id="IPR035965">
    <property type="entry name" value="PAS-like_dom_sf"/>
</dbReference>
<comment type="caution">
    <text evidence="12">The sequence shown here is derived from an EMBL/GenBank/DDBJ whole genome shotgun (WGS) entry which is preliminary data.</text>
</comment>
<dbReference type="SMART" id="SM00091">
    <property type="entry name" value="PAS"/>
    <property type="match status" value="1"/>
</dbReference>
<evidence type="ECO:0000313" key="12">
    <source>
        <dbReference type="EMBL" id="MBI5168761.1"/>
    </source>
</evidence>